<reference evidence="2 3" key="1">
    <citation type="submission" date="2015-10" db="EMBL/GenBank/DDBJ databases">
        <title>The cercosporin biosynthetic gene cluster was horizontally transferred to several fungal lineages and shown to be expanded in Cercospora beticola based on microsynteny with recipient genomes.</title>
        <authorList>
            <person name="De Jonge R."/>
            <person name="Ebert M.K."/>
            <person name="Suttle J.C."/>
            <person name="Jurick Ii W.M."/>
            <person name="Secor G.A."/>
            <person name="Thomma B.P."/>
            <person name="Van De Peer Y."/>
            <person name="Bolton M.D."/>
        </authorList>
    </citation>
    <scope>NUCLEOTIDE SEQUENCE [LARGE SCALE GENOMIC DNA]</scope>
    <source>
        <strain evidence="2 3">09-40</strain>
    </source>
</reference>
<dbReference type="OrthoDB" id="2498029at2759"/>
<dbReference type="Gene3D" id="3.40.50.1820">
    <property type="entry name" value="alpha/beta hydrolase"/>
    <property type="match status" value="1"/>
</dbReference>
<accession>A0A2G5HF21</accession>
<comment type="similarity">
    <text evidence="1">Belongs to the polyketide transferase af380 family.</text>
</comment>
<evidence type="ECO:0000256" key="1">
    <source>
        <dbReference type="ARBA" id="ARBA00029464"/>
    </source>
</evidence>
<evidence type="ECO:0000313" key="2">
    <source>
        <dbReference type="EMBL" id="PIA90822.1"/>
    </source>
</evidence>
<comment type="caution">
    <text evidence="2">The sequence shown here is derived from an EMBL/GenBank/DDBJ whole genome shotgun (WGS) entry which is preliminary data.</text>
</comment>
<dbReference type="Gene3D" id="1.10.10.800">
    <property type="match status" value="1"/>
</dbReference>
<dbReference type="AlphaFoldDB" id="A0A2G5HF21"/>
<dbReference type="EMBL" id="LKMD01000107">
    <property type="protein sequence ID" value="PIA90822.1"/>
    <property type="molecule type" value="Genomic_DNA"/>
</dbReference>
<sequence>MAYRYTSALLLPILSAARQELTSGIAMAPRIYANDGLAPKLVNFPNGSNGSITAHLYLPKEYNGDNKYPSVVVGGSMASVKEQMSGTYASQLAENGIIAMAIDYTNWGESTGAERQVENPVQKAADLSSAVSFLSGRADVAGTALLGVCTSGGNILYTAAEDTRVRALVSVAGFFPEATLLSTLFGADGVESRQISGRQARELFQRTGEIEMIRAYSDTEVAASKNPSDSYYMDQSRGGGIREWRNSFSVMGWESWLAFDPVAQAPHVKAPTLMIHSEKAAFPRQASKVYELLAGPKESIWIDATHFDFYDDTQTVLQAVKDIAAFLHNTIRVQ</sequence>
<dbReference type="InterPro" id="IPR029058">
    <property type="entry name" value="AB_hydrolase_fold"/>
</dbReference>
<name>A0A2G5HF21_CERBT</name>
<dbReference type="InterPro" id="IPR051411">
    <property type="entry name" value="Polyketide_trans_af380"/>
</dbReference>
<evidence type="ECO:0000313" key="3">
    <source>
        <dbReference type="Proteomes" id="UP000230605"/>
    </source>
</evidence>
<dbReference type="PANTHER" id="PTHR47751:SF1">
    <property type="entry name" value="SUPERFAMILY HYDROLASE, PUTATIVE (AFU_ORTHOLOGUE AFUA_2G16580)-RELATED"/>
    <property type="match status" value="1"/>
</dbReference>
<proteinExistence type="inferred from homology"/>
<dbReference type="Proteomes" id="UP000230605">
    <property type="component" value="Chromosome 9"/>
</dbReference>
<gene>
    <name evidence="2" type="ORF">CB0940_11417</name>
</gene>
<organism evidence="2 3">
    <name type="scientific">Cercospora beticola</name>
    <name type="common">Sugarbeet leaf spot fungus</name>
    <dbReference type="NCBI Taxonomy" id="122368"/>
    <lineage>
        <taxon>Eukaryota</taxon>
        <taxon>Fungi</taxon>
        <taxon>Dikarya</taxon>
        <taxon>Ascomycota</taxon>
        <taxon>Pezizomycotina</taxon>
        <taxon>Dothideomycetes</taxon>
        <taxon>Dothideomycetidae</taxon>
        <taxon>Mycosphaerellales</taxon>
        <taxon>Mycosphaerellaceae</taxon>
        <taxon>Cercospora</taxon>
    </lineage>
</organism>
<protein>
    <submittedName>
        <fullName evidence="2">Hypotheticalsprotein</fullName>
    </submittedName>
</protein>
<dbReference type="SUPFAM" id="SSF53474">
    <property type="entry name" value="alpha/beta-Hydrolases"/>
    <property type="match status" value="1"/>
</dbReference>
<dbReference type="PANTHER" id="PTHR47751">
    <property type="entry name" value="SUPERFAMILY HYDROLASE, PUTATIVE (AFU_ORTHOLOGUE AFUA_2G16580)-RELATED"/>
    <property type="match status" value="1"/>
</dbReference>